<evidence type="ECO:0000256" key="4">
    <source>
        <dbReference type="ARBA" id="ARBA00022692"/>
    </source>
</evidence>
<gene>
    <name evidence="8" type="ORF">Fmac_026831</name>
</gene>
<dbReference type="AlphaFoldDB" id="A0ABD1LFY3"/>
<evidence type="ECO:0000256" key="2">
    <source>
        <dbReference type="ARBA" id="ARBA00006375"/>
    </source>
</evidence>
<dbReference type="EMBL" id="JBGMDY010000009">
    <property type="protein sequence ID" value="KAL2322452.1"/>
    <property type="molecule type" value="Genomic_DNA"/>
</dbReference>
<keyword evidence="9" id="KW-1185">Reference proteome</keyword>
<evidence type="ECO:0000256" key="1">
    <source>
        <dbReference type="ARBA" id="ARBA00004370"/>
    </source>
</evidence>
<dbReference type="GO" id="GO:0016020">
    <property type="term" value="C:membrane"/>
    <property type="evidence" value="ECO:0007669"/>
    <property type="project" value="UniProtKB-SubCell"/>
</dbReference>
<dbReference type="Proteomes" id="UP001603857">
    <property type="component" value="Unassembled WGS sequence"/>
</dbReference>
<dbReference type="SUPFAM" id="SSF103506">
    <property type="entry name" value="Mitochondrial carrier"/>
    <property type="match status" value="1"/>
</dbReference>
<dbReference type="Gene3D" id="1.50.40.10">
    <property type="entry name" value="Mitochondrial carrier domain"/>
    <property type="match status" value="1"/>
</dbReference>
<dbReference type="InterPro" id="IPR023395">
    <property type="entry name" value="MCP_dom_sf"/>
</dbReference>
<dbReference type="PANTHER" id="PTHR45667">
    <property type="entry name" value="S-ADENOSYLMETHIONINE MITOCHONDRIAL CARRIER PROTEIN"/>
    <property type="match status" value="1"/>
</dbReference>
<keyword evidence="4" id="KW-0812">Transmembrane</keyword>
<reference evidence="8 9" key="1">
    <citation type="submission" date="2024-08" db="EMBL/GenBank/DDBJ databases">
        <title>Insights into the chromosomal genome structure of Flemingia macrophylla.</title>
        <authorList>
            <person name="Ding Y."/>
            <person name="Zhao Y."/>
            <person name="Bi W."/>
            <person name="Wu M."/>
            <person name="Zhao G."/>
            <person name="Gong Y."/>
            <person name="Li W."/>
            <person name="Zhang P."/>
        </authorList>
    </citation>
    <scope>NUCLEOTIDE SEQUENCE [LARGE SCALE GENOMIC DNA]</scope>
    <source>
        <strain evidence="8">DYQJB</strain>
        <tissue evidence="8">Leaf</tissue>
    </source>
</reference>
<name>A0ABD1LFY3_9FABA</name>
<keyword evidence="7" id="KW-0472">Membrane</keyword>
<comment type="caution">
    <text evidence="8">The sequence shown here is derived from an EMBL/GenBank/DDBJ whole genome shotgun (WGS) entry which is preliminary data.</text>
</comment>
<accession>A0ABD1LFY3</accession>
<proteinExistence type="inferred from homology"/>
<evidence type="ECO:0000256" key="6">
    <source>
        <dbReference type="ARBA" id="ARBA00022989"/>
    </source>
</evidence>
<evidence type="ECO:0000256" key="7">
    <source>
        <dbReference type="ARBA" id="ARBA00023136"/>
    </source>
</evidence>
<keyword evidence="3" id="KW-0813">Transport</keyword>
<organism evidence="8 9">
    <name type="scientific">Flemingia macrophylla</name>
    <dbReference type="NCBI Taxonomy" id="520843"/>
    <lineage>
        <taxon>Eukaryota</taxon>
        <taxon>Viridiplantae</taxon>
        <taxon>Streptophyta</taxon>
        <taxon>Embryophyta</taxon>
        <taxon>Tracheophyta</taxon>
        <taxon>Spermatophyta</taxon>
        <taxon>Magnoliopsida</taxon>
        <taxon>eudicotyledons</taxon>
        <taxon>Gunneridae</taxon>
        <taxon>Pentapetalae</taxon>
        <taxon>rosids</taxon>
        <taxon>fabids</taxon>
        <taxon>Fabales</taxon>
        <taxon>Fabaceae</taxon>
        <taxon>Papilionoideae</taxon>
        <taxon>50 kb inversion clade</taxon>
        <taxon>NPAAA clade</taxon>
        <taxon>indigoferoid/millettioid clade</taxon>
        <taxon>Phaseoleae</taxon>
        <taxon>Flemingia</taxon>
    </lineage>
</organism>
<comment type="similarity">
    <text evidence="2">Belongs to the mitochondrial carrier (TC 2.A.29) family.</text>
</comment>
<comment type="subcellular location">
    <subcellularLocation>
        <location evidence="1">Membrane</location>
    </subcellularLocation>
</comment>
<evidence type="ECO:0000256" key="3">
    <source>
        <dbReference type="ARBA" id="ARBA00022448"/>
    </source>
</evidence>
<sequence length="101" mass="11332">MGLYTSYSATVLRNIPVNVMVLKVTKQNHLEPFQSVLCEALADAISASVTMLLDDVKTRFMTRMLFNFGVLRVRDRETCDSEFVSPNMIHGNAFNDSDGLL</sequence>
<keyword evidence="6" id="KW-1133">Transmembrane helix</keyword>
<protein>
    <submittedName>
        <fullName evidence="8">Uncharacterized protein</fullName>
    </submittedName>
</protein>
<evidence type="ECO:0000313" key="8">
    <source>
        <dbReference type="EMBL" id="KAL2322452.1"/>
    </source>
</evidence>
<evidence type="ECO:0000313" key="9">
    <source>
        <dbReference type="Proteomes" id="UP001603857"/>
    </source>
</evidence>
<evidence type="ECO:0000256" key="5">
    <source>
        <dbReference type="ARBA" id="ARBA00022737"/>
    </source>
</evidence>
<keyword evidence="5" id="KW-0677">Repeat</keyword>